<protein>
    <submittedName>
        <fullName evidence="2">Cyclic nucleotide-binding domain-containing protein</fullName>
    </submittedName>
</protein>
<keyword evidence="3" id="KW-1185">Reference proteome</keyword>
<evidence type="ECO:0000259" key="1">
    <source>
        <dbReference type="PROSITE" id="PS50042"/>
    </source>
</evidence>
<name>A0ABU8VD57_9BURK</name>
<reference evidence="2 3" key="1">
    <citation type="submission" date="2024-03" db="EMBL/GenBank/DDBJ databases">
        <title>Novel species of the genus Variovorax.</title>
        <authorList>
            <person name="Liu Q."/>
            <person name="Xin Y.-H."/>
        </authorList>
    </citation>
    <scope>NUCLEOTIDE SEQUENCE [LARGE SCALE GENOMIC DNA]</scope>
    <source>
        <strain evidence="2 3">KACC 18899</strain>
    </source>
</reference>
<dbReference type="InterPro" id="IPR018490">
    <property type="entry name" value="cNMP-bd_dom_sf"/>
</dbReference>
<dbReference type="RefSeq" id="WP_340356777.1">
    <property type="nucleotide sequence ID" value="NZ_JBBKZU010000004.1"/>
</dbReference>
<dbReference type="SUPFAM" id="SSF51206">
    <property type="entry name" value="cAMP-binding domain-like"/>
    <property type="match status" value="1"/>
</dbReference>
<feature type="domain" description="Cyclic nucleotide-binding" evidence="1">
    <location>
        <begin position="36"/>
        <end position="130"/>
    </location>
</feature>
<organism evidence="2 3">
    <name type="scientific">Variovorax ureilyticus</name>
    <dbReference type="NCBI Taxonomy" id="1836198"/>
    <lineage>
        <taxon>Bacteria</taxon>
        <taxon>Pseudomonadati</taxon>
        <taxon>Pseudomonadota</taxon>
        <taxon>Betaproteobacteria</taxon>
        <taxon>Burkholderiales</taxon>
        <taxon>Comamonadaceae</taxon>
        <taxon>Variovorax</taxon>
    </lineage>
</organism>
<gene>
    <name evidence="2" type="ORF">WKW77_10430</name>
</gene>
<accession>A0ABU8VD57</accession>
<dbReference type="PROSITE" id="PS50042">
    <property type="entry name" value="CNMP_BINDING_3"/>
    <property type="match status" value="1"/>
</dbReference>
<dbReference type="PANTHER" id="PTHR24567">
    <property type="entry name" value="CRP FAMILY TRANSCRIPTIONAL REGULATORY PROTEIN"/>
    <property type="match status" value="1"/>
</dbReference>
<dbReference type="Gene3D" id="2.60.120.10">
    <property type="entry name" value="Jelly Rolls"/>
    <property type="match status" value="1"/>
</dbReference>
<comment type="caution">
    <text evidence="2">The sequence shown here is derived from an EMBL/GenBank/DDBJ whole genome shotgun (WGS) entry which is preliminary data.</text>
</comment>
<dbReference type="InterPro" id="IPR014710">
    <property type="entry name" value="RmlC-like_jellyroll"/>
</dbReference>
<evidence type="ECO:0000313" key="2">
    <source>
        <dbReference type="EMBL" id="MEJ8811483.1"/>
    </source>
</evidence>
<dbReference type="InterPro" id="IPR000595">
    <property type="entry name" value="cNMP-bd_dom"/>
</dbReference>
<dbReference type="Pfam" id="PF00027">
    <property type="entry name" value="cNMP_binding"/>
    <property type="match status" value="1"/>
</dbReference>
<dbReference type="CDD" id="cd00038">
    <property type="entry name" value="CAP_ED"/>
    <property type="match status" value="1"/>
</dbReference>
<dbReference type="EMBL" id="JBBKZU010000004">
    <property type="protein sequence ID" value="MEJ8811483.1"/>
    <property type="molecule type" value="Genomic_DNA"/>
</dbReference>
<dbReference type="Proteomes" id="UP001365846">
    <property type="component" value="Unassembled WGS sequence"/>
</dbReference>
<sequence length="189" mass="20364">MDASGSPRTDLREHAVFMLTRAAPKSGMSMEEAELVVDAMRPVQVPADTLLFEEGDAEDTDYMALVLEGQVRAETRTGMPGEEVVISIIGPGSLIGEMGVIDGEPRSASCTALTDIKLGVLSREALMKLLNDHPAAASRLVLALSKGLAERLRESNRRLRTLSQVTRALQAELDAVHAVNRRLLDASES</sequence>
<evidence type="ECO:0000313" key="3">
    <source>
        <dbReference type="Proteomes" id="UP001365846"/>
    </source>
</evidence>
<dbReference type="SMART" id="SM00100">
    <property type="entry name" value="cNMP"/>
    <property type="match status" value="1"/>
</dbReference>
<dbReference type="PANTHER" id="PTHR24567:SF74">
    <property type="entry name" value="HTH-TYPE TRANSCRIPTIONAL REGULATOR ARCR"/>
    <property type="match status" value="1"/>
</dbReference>
<proteinExistence type="predicted"/>
<dbReference type="InterPro" id="IPR050397">
    <property type="entry name" value="Env_Response_Regulators"/>
</dbReference>